<dbReference type="Pfam" id="PF04488">
    <property type="entry name" value="Gly_transf_sug"/>
    <property type="match status" value="1"/>
</dbReference>
<dbReference type="GO" id="GO:0016020">
    <property type="term" value="C:membrane"/>
    <property type="evidence" value="ECO:0007669"/>
    <property type="project" value="GOC"/>
</dbReference>
<dbReference type="PANTHER" id="PTHR32385">
    <property type="entry name" value="MANNOSYL PHOSPHORYLINOSITOL CERAMIDE SYNTHASE"/>
    <property type="match status" value="1"/>
</dbReference>
<evidence type="ECO:0000256" key="4">
    <source>
        <dbReference type="SAM" id="Phobius"/>
    </source>
</evidence>
<dbReference type="GeneID" id="41974439"/>
<feature type="transmembrane region" description="Helical" evidence="4">
    <location>
        <begin position="59"/>
        <end position="83"/>
    </location>
</feature>
<dbReference type="InParanoid" id="A0A507ANH6"/>
<dbReference type="FunCoup" id="A0A507ANH6">
    <property type="interactions" value="34"/>
</dbReference>
<dbReference type="InterPro" id="IPR029044">
    <property type="entry name" value="Nucleotide-diphossugar_trans"/>
</dbReference>
<keyword evidence="4" id="KW-1133">Transmembrane helix</keyword>
<dbReference type="InterPro" id="IPR051706">
    <property type="entry name" value="Glycosyltransferase_domain"/>
</dbReference>
<keyword evidence="4" id="KW-0472">Membrane</keyword>
<protein>
    <recommendedName>
        <fullName evidence="7">Mannosyl phosphorylinositol ceramide synthase SUR1</fullName>
    </recommendedName>
</protein>
<comment type="caution">
    <text evidence="5">The sequence shown here is derived from an EMBL/GenBank/DDBJ whole genome shotgun (WGS) entry which is preliminary data.</text>
</comment>
<accession>A0A507ANH6</accession>
<evidence type="ECO:0008006" key="7">
    <source>
        <dbReference type="Google" id="ProtNLM"/>
    </source>
</evidence>
<feature type="region of interest" description="Disordered" evidence="3">
    <location>
        <begin position="8"/>
        <end position="47"/>
    </location>
</feature>
<dbReference type="SUPFAM" id="SSF53448">
    <property type="entry name" value="Nucleotide-diphospho-sugar transferases"/>
    <property type="match status" value="1"/>
</dbReference>
<organism evidence="5 6">
    <name type="scientific">Thyridium curvatum</name>
    <dbReference type="NCBI Taxonomy" id="1093900"/>
    <lineage>
        <taxon>Eukaryota</taxon>
        <taxon>Fungi</taxon>
        <taxon>Dikarya</taxon>
        <taxon>Ascomycota</taxon>
        <taxon>Pezizomycotina</taxon>
        <taxon>Sordariomycetes</taxon>
        <taxon>Sordariomycetidae</taxon>
        <taxon>Thyridiales</taxon>
        <taxon>Thyridiaceae</taxon>
        <taxon>Thyridium</taxon>
    </lineage>
</organism>
<keyword evidence="2" id="KW-0808">Transferase</keyword>
<dbReference type="PANTHER" id="PTHR32385:SF15">
    <property type="entry name" value="INOSITOL PHOSPHOCERAMIDE MANNOSYLTRANSFERASE 1"/>
    <property type="match status" value="1"/>
</dbReference>
<keyword evidence="6" id="KW-1185">Reference proteome</keyword>
<reference evidence="5 6" key="1">
    <citation type="submission" date="2019-06" db="EMBL/GenBank/DDBJ databases">
        <title>Draft genome sequence of the filamentous fungus Phialemoniopsis curvata isolated from diesel fuel.</title>
        <authorList>
            <person name="Varaljay V.A."/>
            <person name="Lyon W.J."/>
            <person name="Crouch A.L."/>
            <person name="Drake C.E."/>
            <person name="Hollomon J.M."/>
            <person name="Nadeau L.J."/>
            <person name="Nunn H.S."/>
            <person name="Stevenson B.S."/>
            <person name="Bojanowski C.L."/>
            <person name="Crookes-Goodson W.J."/>
        </authorList>
    </citation>
    <scope>NUCLEOTIDE SEQUENCE [LARGE SCALE GENOMIC DNA]</scope>
    <source>
        <strain evidence="5 6">D216</strain>
    </source>
</reference>
<dbReference type="AlphaFoldDB" id="A0A507ANH6"/>
<name>A0A507ANH6_9PEZI</name>
<dbReference type="InterPro" id="IPR007577">
    <property type="entry name" value="GlycoTrfase_DXD_sugar-bd_CS"/>
</dbReference>
<evidence type="ECO:0000256" key="2">
    <source>
        <dbReference type="ARBA" id="ARBA00022679"/>
    </source>
</evidence>
<dbReference type="GO" id="GO:0051999">
    <property type="term" value="P:mannosyl-inositol phosphorylceramide biosynthetic process"/>
    <property type="evidence" value="ECO:0007669"/>
    <property type="project" value="TreeGrafter"/>
</dbReference>
<evidence type="ECO:0000313" key="6">
    <source>
        <dbReference type="Proteomes" id="UP000319257"/>
    </source>
</evidence>
<sequence>MRSIWHAVGQFGQGKGSSSPSSSSRRSSAATLLPFDEDPRRRSSPTRRLRAPRLRRVTAWLLLIDLAIILFLVWLVQPLIVLLRRNEELFSPHVTLSNDTLAGLDEAGQRRIPRILHQTTATDDIPEKWVKSQQSCKDTYRDFEYKLWTDQRARDFLEQEYPWFVETWDSYDFPIQRADSIRYFVLHHYGGIYLDMDTICHAPFPLHQIDSGTMEHRALFESTLPTGITNDFMVSTARHPAFAGAIAKLPLFYSFTRFWARLEPYCAIMLSSGPLFLSLVVKDYLLELPSLPSATVQVIASARLRPYITDLESSTWHRKDTQALMWLGQRPWSWFLMGALGVVVGAYLVNLALLACFRAVRKVPAVSAGSKLAKLI</sequence>
<gene>
    <name evidence="5" type="ORF">E0L32_006992</name>
</gene>
<dbReference type="Gene3D" id="3.90.550.20">
    <property type="match status" value="1"/>
</dbReference>
<comment type="similarity">
    <text evidence="1">Belongs to the glycosyltransferase 32 family.</text>
</comment>
<dbReference type="GO" id="GO:0000030">
    <property type="term" value="F:mannosyltransferase activity"/>
    <property type="evidence" value="ECO:0007669"/>
    <property type="project" value="TreeGrafter"/>
</dbReference>
<evidence type="ECO:0000256" key="1">
    <source>
        <dbReference type="ARBA" id="ARBA00009003"/>
    </source>
</evidence>
<dbReference type="STRING" id="1093900.A0A507ANH6"/>
<dbReference type="EMBL" id="SKBQ01000041">
    <property type="protein sequence ID" value="TPX12345.1"/>
    <property type="molecule type" value="Genomic_DNA"/>
</dbReference>
<dbReference type="RefSeq" id="XP_030994056.1">
    <property type="nucleotide sequence ID" value="XM_031141687.1"/>
</dbReference>
<proteinExistence type="inferred from homology"/>
<keyword evidence="4" id="KW-0812">Transmembrane</keyword>
<dbReference type="Proteomes" id="UP000319257">
    <property type="component" value="Unassembled WGS sequence"/>
</dbReference>
<feature type="compositionally biased region" description="Low complexity" evidence="3">
    <location>
        <begin position="17"/>
        <end position="28"/>
    </location>
</feature>
<dbReference type="OrthoDB" id="3647at2759"/>
<evidence type="ECO:0000313" key="5">
    <source>
        <dbReference type="EMBL" id="TPX12345.1"/>
    </source>
</evidence>
<feature type="transmembrane region" description="Helical" evidence="4">
    <location>
        <begin position="334"/>
        <end position="357"/>
    </location>
</feature>
<evidence type="ECO:0000256" key="3">
    <source>
        <dbReference type="SAM" id="MobiDB-lite"/>
    </source>
</evidence>